<reference evidence="1 2" key="1">
    <citation type="submission" date="2019-05" db="EMBL/GenBank/DDBJ databases">
        <title>Another draft genome of Portunus trituberculatus and its Hox gene families provides insights of decapod evolution.</title>
        <authorList>
            <person name="Jeong J.-H."/>
            <person name="Song I."/>
            <person name="Kim S."/>
            <person name="Choi T."/>
            <person name="Kim D."/>
            <person name="Ryu S."/>
            <person name="Kim W."/>
        </authorList>
    </citation>
    <scope>NUCLEOTIDE SEQUENCE [LARGE SCALE GENOMIC DNA]</scope>
    <source>
        <tissue evidence="1">Muscle</tissue>
    </source>
</reference>
<gene>
    <name evidence="1" type="ORF">E2C01_040533</name>
</gene>
<name>A0A5B7FMX4_PORTR</name>
<dbReference type="EMBL" id="VSRR010007389">
    <property type="protein sequence ID" value="MPC46805.1"/>
    <property type="molecule type" value="Genomic_DNA"/>
</dbReference>
<dbReference type="AlphaFoldDB" id="A0A5B7FMX4"/>
<comment type="caution">
    <text evidence="1">The sequence shown here is derived from an EMBL/GenBank/DDBJ whole genome shotgun (WGS) entry which is preliminary data.</text>
</comment>
<keyword evidence="2" id="KW-1185">Reference proteome</keyword>
<organism evidence="1 2">
    <name type="scientific">Portunus trituberculatus</name>
    <name type="common">Swimming crab</name>
    <name type="synonym">Neptunus trituberculatus</name>
    <dbReference type="NCBI Taxonomy" id="210409"/>
    <lineage>
        <taxon>Eukaryota</taxon>
        <taxon>Metazoa</taxon>
        <taxon>Ecdysozoa</taxon>
        <taxon>Arthropoda</taxon>
        <taxon>Crustacea</taxon>
        <taxon>Multicrustacea</taxon>
        <taxon>Malacostraca</taxon>
        <taxon>Eumalacostraca</taxon>
        <taxon>Eucarida</taxon>
        <taxon>Decapoda</taxon>
        <taxon>Pleocyemata</taxon>
        <taxon>Brachyura</taxon>
        <taxon>Eubrachyura</taxon>
        <taxon>Portunoidea</taxon>
        <taxon>Portunidae</taxon>
        <taxon>Portuninae</taxon>
        <taxon>Portunus</taxon>
    </lineage>
</organism>
<evidence type="ECO:0000313" key="1">
    <source>
        <dbReference type="EMBL" id="MPC46805.1"/>
    </source>
</evidence>
<accession>A0A5B7FMX4</accession>
<proteinExistence type="predicted"/>
<protein>
    <submittedName>
        <fullName evidence="1">Uncharacterized protein</fullName>
    </submittedName>
</protein>
<evidence type="ECO:0000313" key="2">
    <source>
        <dbReference type="Proteomes" id="UP000324222"/>
    </source>
</evidence>
<dbReference type="Proteomes" id="UP000324222">
    <property type="component" value="Unassembled WGS sequence"/>
</dbReference>
<sequence length="69" mass="7400">MCDVCLYGGCGEVNGCVVGQGGGSCNTGSRRDFLLSRVCLAFLGVFRNNSNILVTVEFYVIDSRRSLSL</sequence>